<dbReference type="PRINTS" id="PR00996">
    <property type="entry name" value="CHERMTFRASE"/>
</dbReference>
<dbReference type="InterPro" id="IPR029063">
    <property type="entry name" value="SAM-dependent_MTases_sf"/>
</dbReference>
<dbReference type="InterPro" id="IPR000780">
    <property type="entry name" value="CheR_MeTrfase"/>
</dbReference>
<evidence type="ECO:0000256" key="1">
    <source>
        <dbReference type="ARBA" id="ARBA00001541"/>
    </source>
</evidence>
<gene>
    <name evidence="7" type="ORF">PQU95_08430</name>
</gene>
<dbReference type="PIRSF" id="PIRSF000410">
    <property type="entry name" value="CheR"/>
    <property type="match status" value="1"/>
</dbReference>
<organism evidence="7 8">
    <name type="scientific">Vogesella aquatica</name>
    <dbReference type="NCBI Taxonomy" id="2984206"/>
    <lineage>
        <taxon>Bacteria</taxon>
        <taxon>Pseudomonadati</taxon>
        <taxon>Pseudomonadota</taxon>
        <taxon>Betaproteobacteria</taxon>
        <taxon>Neisseriales</taxon>
        <taxon>Chromobacteriaceae</taxon>
        <taxon>Vogesella</taxon>
    </lineage>
</organism>
<evidence type="ECO:0000256" key="2">
    <source>
        <dbReference type="ARBA" id="ARBA00022603"/>
    </source>
</evidence>
<dbReference type="Pfam" id="PF01739">
    <property type="entry name" value="CheR"/>
    <property type="match status" value="1"/>
</dbReference>
<comment type="function">
    <text evidence="5">Methylation of the membrane-bound methyl-accepting chemotaxis proteins (MCP) to form gamma-glutamyl methyl ester residues in MCP.</text>
</comment>
<dbReference type="PROSITE" id="PS50123">
    <property type="entry name" value="CHER"/>
    <property type="match status" value="1"/>
</dbReference>
<keyword evidence="3 5" id="KW-0808">Transferase</keyword>
<feature type="domain" description="CheR-type methyltransferase" evidence="6">
    <location>
        <begin position="14"/>
        <end position="286"/>
    </location>
</feature>
<dbReference type="InterPro" id="IPR026024">
    <property type="entry name" value="Chemotaxis_MeTrfase_CheR"/>
</dbReference>
<dbReference type="RefSeq" id="WP_272751590.1">
    <property type="nucleotide sequence ID" value="NZ_JAQQLF010000009.1"/>
</dbReference>
<dbReference type="EMBL" id="JAQQLF010000009">
    <property type="protein sequence ID" value="MDC7717239.1"/>
    <property type="molecule type" value="Genomic_DNA"/>
</dbReference>
<evidence type="ECO:0000313" key="7">
    <source>
        <dbReference type="EMBL" id="MDC7717239.1"/>
    </source>
</evidence>
<evidence type="ECO:0000256" key="4">
    <source>
        <dbReference type="ARBA" id="ARBA00022691"/>
    </source>
</evidence>
<dbReference type="SMART" id="SM00138">
    <property type="entry name" value="MeTrc"/>
    <property type="match status" value="1"/>
</dbReference>
<dbReference type="PANTHER" id="PTHR24422:SF19">
    <property type="entry name" value="CHEMOTAXIS PROTEIN METHYLTRANSFERASE"/>
    <property type="match status" value="1"/>
</dbReference>
<dbReference type="Proteomes" id="UP001219956">
    <property type="component" value="Unassembled WGS sequence"/>
</dbReference>
<dbReference type="PANTHER" id="PTHR24422">
    <property type="entry name" value="CHEMOTAXIS PROTEIN METHYLTRANSFERASE"/>
    <property type="match status" value="1"/>
</dbReference>
<evidence type="ECO:0000256" key="5">
    <source>
        <dbReference type="PIRNR" id="PIRNR000410"/>
    </source>
</evidence>
<accession>A0ABT5IXE7</accession>
<proteinExistence type="predicted"/>
<keyword evidence="4 5" id="KW-0949">S-adenosyl-L-methionine</keyword>
<dbReference type="InterPro" id="IPR036804">
    <property type="entry name" value="CheR_N_sf"/>
</dbReference>
<comment type="catalytic activity">
    <reaction evidence="1 5">
        <text>L-glutamyl-[protein] + S-adenosyl-L-methionine = [protein]-L-glutamate 5-O-methyl ester + S-adenosyl-L-homocysteine</text>
        <dbReference type="Rhea" id="RHEA:24452"/>
        <dbReference type="Rhea" id="RHEA-COMP:10208"/>
        <dbReference type="Rhea" id="RHEA-COMP:10311"/>
        <dbReference type="ChEBI" id="CHEBI:29973"/>
        <dbReference type="ChEBI" id="CHEBI:57856"/>
        <dbReference type="ChEBI" id="CHEBI:59789"/>
        <dbReference type="ChEBI" id="CHEBI:82795"/>
        <dbReference type="EC" id="2.1.1.80"/>
    </reaction>
</comment>
<comment type="caution">
    <text evidence="7">The sequence shown here is derived from an EMBL/GenBank/DDBJ whole genome shotgun (WGS) entry which is preliminary data.</text>
</comment>
<evidence type="ECO:0000313" key="8">
    <source>
        <dbReference type="Proteomes" id="UP001219956"/>
    </source>
</evidence>
<protein>
    <recommendedName>
        <fullName evidence="5">Chemotaxis protein methyltransferase</fullName>
        <ecNumber evidence="5">2.1.1.80</ecNumber>
    </recommendedName>
</protein>
<name>A0ABT5IXE7_9NEIS</name>
<sequence length="289" mass="32725">MGGVLSTASDKESIFARDLHFSDEDFRIIRELLYDKTGIALSAVKNHMAYARLAKHVRRLGVANFADYLALLRSEDGAHEWEHFINALTTNLTSFFREQHHFDILHQHALQHADRGEAYRVWSSASSTGEEPYSIAMTLDPAVRSGNYHILASDIDTNVLKKAAGGVYALDRIAKLSDQQLKQYFLRGRGQNEGMVKIKSGLMRNMEFRQINLVDRSWPQLGMFDVIFCRNVLIYFDKPTQAGILEHFAQYLKPHGLLLLGHSENIQHITDTFSPCGKTAYRLASGKTP</sequence>
<dbReference type="Gene3D" id="1.10.155.10">
    <property type="entry name" value="Chemotaxis receptor methyltransferase CheR, N-terminal domain"/>
    <property type="match status" value="1"/>
</dbReference>
<evidence type="ECO:0000256" key="3">
    <source>
        <dbReference type="ARBA" id="ARBA00022679"/>
    </source>
</evidence>
<keyword evidence="8" id="KW-1185">Reference proteome</keyword>
<dbReference type="SUPFAM" id="SSF53335">
    <property type="entry name" value="S-adenosyl-L-methionine-dependent methyltransferases"/>
    <property type="match status" value="1"/>
</dbReference>
<dbReference type="InterPro" id="IPR022642">
    <property type="entry name" value="CheR_C"/>
</dbReference>
<dbReference type="SUPFAM" id="SSF47757">
    <property type="entry name" value="Chemotaxis receptor methyltransferase CheR, N-terminal domain"/>
    <property type="match status" value="1"/>
</dbReference>
<dbReference type="Gene3D" id="3.40.50.150">
    <property type="entry name" value="Vaccinia Virus protein VP39"/>
    <property type="match status" value="1"/>
</dbReference>
<reference evidence="7 8" key="1">
    <citation type="submission" date="2023-01" db="EMBL/GenBank/DDBJ databases">
        <title>Novel species of the genus Vogesella isolated from rivers.</title>
        <authorList>
            <person name="Lu H."/>
        </authorList>
    </citation>
    <scope>NUCLEOTIDE SEQUENCE [LARGE SCALE GENOMIC DNA]</scope>
    <source>
        <strain evidence="7 8">DC21W</strain>
    </source>
</reference>
<evidence type="ECO:0000259" key="6">
    <source>
        <dbReference type="PROSITE" id="PS50123"/>
    </source>
</evidence>
<dbReference type="EC" id="2.1.1.80" evidence="5"/>
<dbReference type="Pfam" id="PF03705">
    <property type="entry name" value="CheR_N"/>
    <property type="match status" value="1"/>
</dbReference>
<keyword evidence="2 5" id="KW-0489">Methyltransferase</keyword>
<dbReference type="InterPro" id="IPR050903">
    <property type="entry name" value="Bact_Chemotaxis_MeTrfase"/>
</dbReference>
<dbReference type="InterPro" id="IPR022641">
    <property type="entry name" value="CheR_N"/>
</dbReference>